<feature type="compositionally biased region" description="Low complexity" evidence="1">
    <location>
        <begin position="413"/>
        <end position="425"/>
    </location>
</feature>
<feature type="region of interest" description="Disordered" evidence="1">
    <location>
        <begin position="562"/>
        <end position="616"/>
    </location>
</feature>
<feature type="region of interest" description="Disordered" evidence="1">
    <location>
        <begin position="744"/>
        <end position="773"/>
    </location>
</feature>
<protein>
    <recommendedName>
        <fullName evidence="4">GGDEF domain-containing protein</fullName>
    </recommendedName>
</protein>
<feature type="compositionally biased region" description="Low complexity" evidence="1">
    <location>
        <begin position="589"/>
        <end position="605"/>
    </location>
</feature>
<feature type="compositionally biased region" description="Low complexity" evidence="1">
    <location>
        <begin position="487"/>
        <end position="500"/>
    </location>
</feature>
<accession>A0A7Z0WS38</accession>
<comment type="caution">
    <text evidence="2">The sequence shown here is derived from an EMBL/GenBank/DDBJ whole genome shotgun (WGS) entry which is preliminary data.</text>
</comment>
<evidence type="ECO:0008006" key="4">
    <source>
        <dbReference type="Google" id="ProtNLM"/>
    </source>
</evidence>
<proteinExistence type="predicted"/>
<evidence type="ECO:0000256" key="1">
    <source>
        <dbReference type="SAM" id="MobiDB-lite"/>
    </source>
</evidence>
<name>A0A7Z0WS38_9PSEU</name>
<sequence length="881" mass="89099">MAALDEVPAAGGLGECAALVRSAEALRSSAPELAVQLVRRAVVVGAADLASAGDLPDQVRSLATSLAMRARAVLSAGLVRVSHYADAIEPSLSALSLAESAGDDDLALSVRLDLAACAREVGEPLLGCAILRPVLESPLARPSVRAVALGRLVGCLAHVARRDDVEDALTEADRLLGADDGLSSDLRRIERVRLSVRAAAYHRWYGDTEDAIDAAREALGQLNRLRGSRPETTRLRAQLVLELTCALLDDGDLSEAESVAAPLLDEPARATSAAALGQLMLAVATRIHLPAGRVERGRALLDQAAQLGTRHTLDGILADALTTISHLDEQAGLTTEALDAARTARAADHRRLRATARAARRLLVVVGAARDWNATAASTLLTTLLTSTHPRTTTAPEPMSHHAAPPADPAAERPPAAHTAPTPVALSEDQSASHAAAQVALSGGPSSASHAAGEVALSGGPASSSHVSPQVALSEDQSASHAAAQVALSGGPSSASHAAGEVALSGGPASSSHVSPQVALSEDQSASHAAAQVALSGGPSSASHAAAQVALPGEQSSSQFLAHAPLNGMPPEHATAEDRHPSRASLTRQAAEQPASSLAASPSQSEGDHSSPEPAADLLDREGLYRRLHAVRNGERPVALALVRLAENGTHPGVNLTGLADRLRDLVPANAELAHSDGAELAVILPSTTKDQAEEFARTIRDTALRADWLTQANARGISTGVGQSNPDAPSVDVAALLSSARHALTPPEPHRRPGERTQPIPALAHSPEPTFHDTADTLRIGRTIIDSLSIPEGSGGKRRAATGVHPVPTPAPASDSAPAADLGPSGAPAAPSFAPGAGSAPGPTSTSGVGPSGVPVSSAAGSGAASVGGVGASGVGVSSA</sequence>
<feature type="region of interest" description="Disordered" evidence="1">
    <location>
        <begin position="789"/>
        <end position="881"/>
    </location>
</feature>
<organism evidence="2 3">
    <name type="scientific">Actinophytocola xinjiangensis</name>
    <dbReference type="NCBI Taxonomy" id="485602"/>
    <lineage>
        <taxon>Bacteria</taxon>
        <taxon>Bacillati</taxon>
        <taxon>Actinomycetota</taxon>
        <taxon>Actinomycetes</taxon>
        <taxon>Pseudonocardiales</taxon>
        <taxon>Pseudonocardiaceae</taxon>
    </lineage>
</organism>
<keyword evidence="3" id="KW-1185">Reference proteome</keyword>
<dbReference type="SUPFAM" id="SSF55073">
    <property type="entry name" value="Nucleotide cyclase"/>
    <property type="match status" value="1"/>
</dbReference>
<dbReference type="AlphaFoldDB" id="A0A7Z0WS38"/>
<reference evidence="2 3" key="1">
    <citation type="submission" date="2016-12" db="EMBL/GenBank/DDBJ databases">
        <title>The draft genome sequence of Actinophytocola xinjiangensis.</title>
        <authorList>
            <person name="Wang W."/>
            <person name="Yuan L."/>
        </authorList>
    </citation>
    <scope>NUCLEOTIDE SEQUENCE [LARGE SCALE GENOMIC DNA]</scope>
    <source>
        <strain evidence="2 3">CGMCC 4.4663</strain>
    </source>
</reference>
<dbReference type="InterPro" id="IPR043128">
    <property type="entry name" value="Rev_trsase/Diguanyl_cyclase"/>
</dbReference>
<dbReference type="Gene3D" id="3.30.70.270">
    <property type="match status" value="1"/>
</dbReference>
<feature type="compositionally biased region" description="Low complexity" evidence="1">
    <location>
        <begin position="813"/>
        <end position="866"/>
    </location>
</feature>
<dbReference type="InterPro" id="IPR029787">
    <property type="entry name" value="Nucleotide_cyclase"/>
</dbReference>
<evidence type="ECO:0000313" key="2">
    <source>
        <dbReference type="EMBL" id="OLF11728.1"/>
    </source>
</evidence>
<dbReference type="Proteomes" id="UP000185696">
    <property type="component" value="Unassembled WGS sequence"/>
</dbReference>
<feature type="region of interest" description="Disordered" evidence="1">
    <location>
        <begin position="389"/>
        <end position="540"/>
    </location>
</feature>
<gene>
    <name evidence="2" type="ORF">BLA60_12485</name>
</gene>
<evidence type="ECO:0000313" key="3">
    <source>
        <dbReference type="Proteomes" id="UP000185696"/>
    </source>
</evidence>
<feature type="compositionally biased region" description="Low complexity" evidence="1">
    <location>
        <begin position="440"/>
        <end position="453"/>
    </location>
</feature>
<dbReference type="EMBL" id="MSIF01000004">
    <property type="protein sequence ID" value="OLF11728.1"/>
    <property type="molecule type" value="Genomic_DNA"/>
</dbReference>
<feature type="non-terminal residue" evidence="2">
    <location>
        <position position="881"/>
    </location>
</feature>